<gene>
    <name evidence="2" type="ORF">PCAL00307_LOCUS20690</name>
    <name evidence="3" type="ORF">PECAL_3P04100</name>
</gene>
<evidence type="ECO:0008006" key="5">
    <source>
        <dbReference type="Google" id="ProtNLM"/>
    </source>
</evidence>
<dbReference type="AlphaFoldDB" id="A0A7S4A6D9"/>
<reference evidence="2" key="1">
    <citation type="submission" date="2021-01" db="EMBL/GenBank/DDBJ databases">
        <authorList>
            <person name="Corre E."/>
            <person name="Pelletier E."/>
            <person name="Niang G."/>
            <person name="Scheremetjew M."/>
            <person name="Finn R."/>
            <person name="Kale V."/>
            <person name="Holt S."/>
            <person name="Cochrane G."/>
            <person name="Meng A."/>
            <person name="Brown T."/>
            <person name="Cohen L."/>
        </authorList>
    </citation>
    <scope>NUCLEOTIDE SEQUENCE</scope>
    <source>
        <strain evidence="2">CCMP1756</strain>
    </source>
</reference>
<reference evidence="3" key="2">
    <citation type="submission" date="2021-11" db="EMBL/GenBank/DDBJ databases">
        <authorList>
            <consortium name="Genoscope - CEA"/>
            <person name="William W."/>
        </authorList>
    </citation>
    <scope>NUCLEOTIDE SEQUENCE</scope>
</reference>
<proteinExistence type="predicted"/>
<dbReference type="OrthoDB" id="189024at2759"/>
<sequence>MRWLTLAVAAATTRALTPTQVRSQLALTGETTAALKTQIIKAAKGTRNGVDADERKRATVAALCDELEARQDKQLFAPLTGEHSLVFTTVQGGSSGKIGPFVGAVTQTFIDDVKFENSVELGPLRLALQAKRTPKDGQTYRVDFESLGVELFGVKLFEKDMKGGGAWKLRYVDEDLRIMDTPSLFVLKRRKDDVGLRDVLADPARFMEDPD</sequence>
<evidence type="ECO:0000313" key="3">
    <source>
        <dbReference type="EMBL" id="CAH0370514.1"/>
    </source>
</evidence>
<keyword evidence="1" id="KW-0732">Signal</keyword>
<protein>
    <recommendedName>
        <fullName evidence="5">Plastid lipid-associated protein/fibrillin conserved domain-containing protein</fullName>
    </recommendedName>
</protein>
<keyword evidence="4" id="KW-1185">Reference proteome</keyword>
<feature type="chain" id="PRO_5036404020" description="Plastid lipid-associated protein/fibrillin conserved domain-containing protein" evidence="1">
    <location>
        <begin position="16"/>
        <end position="211"/>
    </location>
</feature>
<dbReference type="EMBL" id="CAKKNE010000003">
    <property type="protein sequence ID" value="CAH0370514.1"/>
    <property type="molecule type" value="Genomic_DNA"/>
</dbReference>
<organism evidence="2">
    <name type="scientific">Pelagomonas calceolata</name>
    <dbReference type="NCBI Taxonomy" id="35677"/>
    <lineage>
        <taxon>Eukaryota</taxon>
        <taxon>Sar</taxon>
        <taxon>Stramenopiles</taxon>
        <taxon>Ochrophyta</taxon>
        <taxon>Pelagophyceae</taxon>
        <taxon>Pelagomonadales</taxon>
        <taxon>Pelagomonadaceae</taxon>
        <taxon>Pelagomonas</taxon>
    </lineage>
</organism>
<feature type="signal peptide" evidence="1">
    <location>
        <begin position="1"/>
        <end position="15"/>
    </location>
</feature>
<evidence type="ECO:0000313" key="4">
    <source>
        <dbReference type="Proteomes" id="UP000789595"/>
    </source>
</evidence>
<name>A0A7S4A6D9_9STRA</name>
<dbReference type="EMBL" id="HBIW01023980">
    <property type="protein sequence ID" value="CAE0705242.1"/>
    <property type="molecule type" value="Transcribed_RNA"/>
</dbReference>
<evidence type="ECO:0000313" key="2">
    <source>
        <dbReference type="EMBL" id="CAE0705242.1"/>
    </source>
</evidence>
<accession>A0A7S4A6D9</accession>
<dbReference type="Proteomes" id="UP000789595">
    <property type="component" value="Unassembled WGS sequence"/>
</dbReference>
<evidence type="ECO:0000256" key="1">
    <source>
        <dbReference type="SAM" id="SignalP"/>
    </source>
</evidence>